<dbReference type="VEuPathDB" id="VectorBase:GPAI016536"/>
<keyword evidence="4" id="KW-0479">Metal-binding</keyword>
<dbReference type="InterPro" id="IPR004217">
    <property type="entry name" value="Tim10-like"/>
</dbReference>
<comment type="subcellular location">
    <subcellularLocation>
        <location evidence="1">Mitochondrion</location>
    </subcellularLocation>
</comment>
<dbReference type="Proteomes" id="UP000092445">
    <property type="component" value="Unassembled WGS sequence"/>
</dbReference>
<evidence type="ECO:0000256" key="6">
    <source>
        <dbReference type="ARBA" id="ARBA00022927"/>
    </source>
</evidence>
<dbReference type="Pfam" id="PF02953">
    <property type="entry name" value="zf-Tim10_DDP"/>
    <property type="match status" value="1"/>
</dbReference>
<evidence type="ECO:0000259" key="11">
    <source>
        <dbReference type="Pfam" id="PF02953"/>
    </source>
</evidence>
<keyword evidence="10" id="KW-0143">Chaperone</keyword>
<evidence type="ECO:0000256" key="8">
    <source>
        <dbReference type="ARBA" id="ARBA00023128"/>
    </source>
</evidence>
<dbReference type="GO" id="GO:0042719">
    <property type="term" value="C:mitochondrial intermembrane space chaperone complex"/>
    <property type="evidence" value="ECO:0007669"/>
    <property type="project" value="UniProtKB-ARBA"/>
</dbReference>
<dbReference type="GO" id="GO:0046872">
    <property type="term" value="F:metal ion binding"/>
    <property type="evidence" value="ECO:0007669"/>
    <property type="project" value="UniProtKB-KW"/>
</dbReference>
<evidence type="ECO:0000256" key="7">
    <source>
        <dbReference type="ARBA" id="ARBA00023010"/>
    </source>
</evidence>
<dbReference type="SUPFAM" id="SSF144122">
    <property type="entry name" value="Tim10-like"/>
    <property type="match status" value="1"/>
</dbReference>
<keyword evidence="3" id="KW-0813">Transport</keyword>
<accession>A0A1A9ZJA1</accession>
<dbReference type="GO" id="GO:0015031">
    <property type="term" value="P:protein transport"/>
    <property type="evidence" value="ECO:0007669"/>
    <property type="project" value="UniProtKB-KW"/>
</dbReference>
<reference evidence="13" key="1">
    <citation type="submission" date="2014-03" db="EMBL/GenBank/DDBJ databases">
        <authorList>
            <person name="Aksoy S."/>
            <person name="Warren W."/>
            <person name="Wilson R.K."/>
        </authorList>
    </citation>
    <scope>NUCLEOTIDE SEQUENCE [LARGE SCALE GENOMIC DNA]</scope>
    <source>
        <strain evidence="13">IAEA</strain>
    </source>
</reference>
<keyword evidence="7" id="KW-0811">Translocation</keyword>
<evidence type="ECO:0000256" key="5">
    <source>
        <dbReference type="ARBA" id="ARBA00022833"/>
    </source>
</evidence>
<evidence type="ECO:0000256" key="4">
    <source>
        <dbReference type="ARBA" id="ARBA00022723"/>
    </source>
</evidence>
<evidence type="ECO:0000256" key="10">
    <source>
        <dbReference type="ARBA" id="ARBA00023186"/>
    </source>
</evidence>
<dbReference type="InterPro" id="IPR035427">
    <property type="entry name" value="Tim10-like_dom_sf"/>
</dbReference>
<keyword evidence="13" id="KW-1185">Reference proteome</keyword>
<evidence type="ECO:0000256" key="2">
    <source>
        <dbReference type="ARBA" id="ARBA00006720"/>
    </source>
</evidence>
<keyword evidence="6" id="KW-0653">Protein transport</keyword>
<dbReference type="Gene3D" id="1.10.287.810">
    <property type="entry name" value="Mitochondrial import inner membrane translocase subunit tim13 like domains"/>
    <property type="match status" value="1"/>
</dbReference>
<sequence length="173" mass="19953">MSDLMTSTNSEKEELIEEVKQQLAAANAQELLTKMTEKCFCKCITRPGAQLNSSEQKCISMCMDRFIDSWNLVSRAYGTRIQREQDRIFLPINPRTDLSDEDCSKNLLNKIAFLDEVLKSALKNLLQEQNVSGCELWALLTETHERERRKIFSIQFLNNSTLNYNTVYVDAND</sequence>
<dbReference type="FunFam" id="1.10.287.810:FF:000001">
    <property type="entry name" value="mitochondrial import inner membrane translocase subunit TIM13"/>
    <property type="match status" value="1"/>
</dbReference>
<evidence type="ECO:0000256" key="1">
    <source>
        <dbReference type="ARBA" id="ARBA00004173"/>
    </source>
</evidence>
<comment type="similarity">
    <text evidence="2">Belongs to the small Tim family.</text>
</comment>
<protein>
    <recommendedName>
        <fullName evidence="11">Tim10-like domain-containing protein</fullName>
    </recommendedName>
</protein>
<dbReference type="AlphaFoldDB" id="A0A1A9ZJA1"/>
<evidence type="ECO:0000313" key="13">
    <source>
        <dbReference type="Proteomes" id="UP000092445"/>
    </source>
</evidence>
<dbReference type="EnsemblMetazoa" id="GPAI016536-RA">
    <property type="protein sequence ID" value="GPAI016536-PA"/>
    <property type="gene ID" value="GPAI016536"/>
</dbReference>
<name>A0A1A9ZJA1_GLOPL</name>
<evidence type="ECO:0000256" key="3">
    <source>
        <dbReference type="ARBA" id="ARBA00022448"/>
    </source>
</evidence>
<evidence type="ECO:0000313" key="12">
    <source>
        <dbReference type="EnsemblMetazoa" id="GPAI016536-PA"/>
    </source>
</evidence>
<feature type="domain" description="Tim10-like" evidence="11">
    <location>
        <begin position="18"/>
        <end position="77"/>
    </location>
</feature>
<evidence type="ECO:0000256" key="9">
    <source>
        <dbReference type="ARBA" id="ARBA00023157"/>
    </source>
</evidence>
<keyword evidence="9" id="KW-1015">Disulfide bond</keyword>
<reference evidence="12" key="2">
    <citation type="submission" date="2020-05" db="UniProtKB">
        <authorList>
            <consortium name="EnsemblMetazoa"/>
        </authorList>
    </citation>
    <scope>IDENTIFICATION</scope>
    <source>
        <strain evidence="12">IAEA</strain>
    </source>
</reference>
<keyword evidence="8" id="KW-0496">Mitochondrion</keyword>
<dbReference type="GO" id="GO:0045039">
    <property type="term" value="P:protein insertion into mitochondrial inner membrane"/>
    <property type="evidence" value="ECO:0007669"/>
    <property type="project" value="UniProtKB-ARBA"/>
</dbReference>
<keyword evidence="5" id="KW-0862">Zinc</keyword>
<organism evidence="12 13">
    <name type="scientific">Glossina pallidipes</name>
    <name type="common">Tsetse fly</name>
    <dbReference type="NCBI Taxonomy" id="7398"/>
    <lineage>
        <taxon>Eukaryota</taxon>
        <taxon>Metazoa</taxon>
        <taxon>Ecdysozoa</taxon>
        <taxon>Arthropoda</taxon>
        <taxon>Hexapoda</taxon>
        <taxon>Insecta</taxon>
        <taxon>Pterygota</taxon>
        <taxon>Neoptera</taxon>
        <taxon>Endopterygota</taxon>
        <taxon>Diptera</taxon>
        <taxon>Brachycera</taxon>
        <taxon>Muscomorpha</taxon>
        <taxon>Hippoboscoidea</taxon>
        <taxon>Glossinidae</taxon>
        <taxon>Glossina</taxon>
    </lineage>
</organism>
<proteinExistence type="inferred from homology"/>
<dbReference type="STRING" id="7398.A0A1A9ZJA1"/>